<sequence>MKLIFALLLLGPVIANAAEDKVAVYLNFEQAYLSNDVSLFTPLLSKNYTIRQTVHIPGIGSDTVPVTKAQLLEGMKQNPKPSSLPRSKAESVKIETISKQHFCARSQTLDQVVVVGKNYEEKELRKACFKHENNSYEAISHTIDVYYREL</sequence>
<organism evidence="2 3">
    <name type="scientific">Pseudoalteromonas lipolytica</name>
    <dbReference type="NCBI Taxonomy" id="570156"/>
    <lineage>
        <taxon>Bacteria</taxon>
        <taxon>Pseudomonadati</taxon>
        <taxon>Pseudomonadota</taxon>
        <taxon>Gammaproteobacteria</taxon>
        <taxon>Alteromonadales</taxon>
        <taxon>Pseudoalteromonadaceae</taxon>
        <taxon>Pseudoalteromonas</taxon>
    </lineage>
</organism>
<protein>
    <submittedName>
        <fullName evidence="2">Uncharacterized protein</fullName>
    </submittedName>
</protein>
<dbReference type="Proteomes" id="UP000050378">
    <property type="component" value="Unassembled WGS sequence"/>
</dbReference>
<proteinExistence type="predicted"/>
<dbReference type="RefSeq" id="WP_054553793.1">
    <property type="nucleotide sequence ID" value="NZ_LJTC01000010.1"/>
</dbReference>
<keyword evidence="1" id="KW-0732">Signal</keyword>
<evidence type="ECO:0000256" key="1">
    <source>
        <dbReference type="SAM" id="SignalP"/>
    </source>
</evidence>
<name>A0A0P7D2K2_9GAMM</name>
<dbReference type="EMBL" id="LJTC01000010">
    <property type="protein sequence ID" value="KPM82590.1"/>
    <property type="molecule type" value="Genomic_DNA"/>
</dbReference>
<dbReference type="PATRIC" id="fig|570156.3.peg.4060"/>
<accession>A0A0P7D2K2</accession>
<feature type="signal peptide" evidence="1">
    <location>
        <begin position="1"/>
        <end position="17"/>
    </location>
</feature>
<dbReference type="OrthoDB" id="6306886at2"/>
<gene>
    <name evidence="2" type="ORF">AOG27_14860</name>
</gene>
<comment type="caution">
    <text evidence="2">The sequence shown here is derived from an EMBL/GenBank/DDBJ whole genome shotgun (WGS) entry which is preliminary data.</text>
</comment>
<evidence type="ECO:0000313" key="3">
    <source>
        <dbReference type="Proteomes" id="UP000050378"/>
    </source>
</evidence>
<evidence type="ECO:0000313" key="2">
    <source>
        <dbReference type="EMBL" id="KPM82590.1"/>
    </source>
</evidence>
<reference evidence="2 3" key="1">
    <citation type="submission" date="2015-09" db="EMBL/GenBank/DDBJ databases">
        <title>Draft Genome Sequence of Pseudoalteromonas lipolytica UCD-48B.</title>
        <authorList>
            <person name="Krusor M."/>
            <person name="Coil D.A."/>
            <person name="Lang J.M."/>
            <person name="Eisen J.A."/>
            <person name="Alexiev A."/>
        </authorList>
    </citation>
    <scope>NUCLEOTIDE SEQUENCE [LARGE SCALE GENOMIC DNA]</scope>
    <source>
        <strain evidence="2 3">UCD-48B</strain>
    </source>
</reference>
<feature type="chain" id="PRO_5006137451" evidence="1">
    <location>
        <begin position="18"/>
        <end position="150"/>
    </location>
</feature>
<dbReference type="AlphaFoldDB" id="A0A0P7D2K2"/>